<dbReference type="Gene3D" id="3.90.190.10">
    <property type="entry name" value="Protein tyrosine phosphatase superfamily"/>
    <property type="match status" value="1"/>
</dbReference>
<evidence type="ECO:0000256" key="1">
    <source>
        <dbReference type="SAM" id="SignalP"/>
    </source>
</evidence>
<dbReference type="HOGENOM" id="CLU_102083_0_0_1"/>
<protein>
    <submittedName>
        <fullName evidence="3">Dual specificity tyrosine phosphatase, putative</fullName>
    </submittedName>
</protein>
<keyword evidence="4" id="KW-1185">Reference proteome</keyword>
<dbReference type="Proteomes" id="UP000009168">
    <property type="component" value="Unassembled WGS sequence"/>
</dbReference>
<organism evidence="3 4">
    <name type="scientific">Tetrahymena thermophila (strain SB210)</name>
    <dbReference type="NCBI Taxonomy" id="312017"/>
    <lineage>
        <taxon>Eukaryota</taxon>
        <taxon>Sar</taxon>
        <taxon>Alveolata</taxon>
        <taxon>Ciliophora</taxon>
        <taxon>Intramacronucleata</taxon>
        <taxon>Oligohymenophorea</taxon>
        <taxon>Hymenostomatida</taxon>
        <taxon>Tetrahymenina</taxon>
        <taxon>Tetrahymenidae</taxon>
        <taxon>Tetrahymena</taxon>
    </lineage>
</organism>
<sequence>MYLKLAFLFMATLAISLAKVDKKRVILVDQIGQNLLFRTNSPADPDNQTYELDTLFSYMKEVAQANNIQFPENFTVDAYSLLNVFEPSHRNPEIEYFKEHPNYKLYHKVIIGNFISPLNYPAFIRKFMAETYEYWNFDQLQKLVKRMNENLAQQEEIPKIIFFHCVAGEDRTGEVFGAYKMYINGWTYQQALDFDNHVMDRNIKKMSENGMNWFCWYLKYVHNMENDCDYYS</sequence>
<dbReference type="InterPro" id="IPR029021">
    <property type="entry name" value="Prot-tyrosine_phosphatase-like"/>
</dbReference>
<dbReference type="GeneID" id="7825878"/>
<dbReference type="Pfam" id="PF13350">
    <property type="entry name" value="Y_phosphatase3"/>
    <property type="match status" value="1"/>
</dbReference>
<dbReference type="PROSITE" id="PS50056">
    <property type="entry name" value="TYR_PHOSPHATASE_2"/>
    <property type="match status" value="1"/>
</dbReference>
<keyword evidence="1" id="KW-0732">Signal</keyword>
<evidence type="ECO:0000313" key="3">
    <source>
        <dbReference type="EMBL" id="EAR98903.1"/>
    </source>
</evidence>
<dbReference type="eggNOG" id="ENOG502S6E4">
    <property type="taxonomic scope" value="Eukaryota"/>
</dbReference>
<dbReference type="AlphaFoldDB" id="Q23QI5"/>
<feature type="domain" description="Tyrosine specific protein phosphatases" evidence="2">
    <location>
        <begin position="138"/>
        <end position="198"/>
    </location>
</feature>
<dbReference type="PANTHER" id="PTHR38745">
    <property type="entry name" value="PHOSPHATASE, PUTATIVE-RELATED"/>
    <property type="match status" value="1"/>
</dbReference>
<proteinExistence type="predicted"/>
<dbReference type="GO" id="GO:0004721">
    <property type="term" value="F:phosphoprotein phosphatase activity"/>
    <property type="evidence" value="ECO:0007669"/>
    <property type="project" value="InterPro"/>
</dbReference>
<feature type="signal peptide" evidence="1">
    <location>
        <begin position="1"/>
        <end position="18"/>
    </location>
</feature>
<dbReference type="EMBL" id="GG662647">
    <property type="protein sequence ID" value="EAR98903.1"/>
    <property type="molecule type" value="Genomic_DNA"/>
</dbReference>
<evidence type="ECO:0000313" key="4">
    <source>
        <dbReference type="Proteomes" id="UP000009168"/>
    </source>
</evidence>
<name>Q23QI5_TETTS</name>
<dbReference type="KEGG" id="tet:TTHERM_00256930"/>
<dbReference type="InParanoid" id="Q23QI5"/>
<reference evidence="4" key="1">
    <citation type="journal article" date="2006" name="PLoS Biol.">
        <title>Macronuclear genome sequence of the ciliate Tetrahymena thermophila, a model eukaryote.</title>
        <authorList>
            <person name="Eisen J.A."/>
            <person name="Coyne R.S."/>
            <person name="Wu M."/>
            <person name="Wu D."/>
            <person name="Thiagarajan M."/>
            <person name="Wortman J.R."/>
            <person name="Badger J.H."/>
            <person name="Ren Q."/>
            <person name="Amedeo P."/>
            <person name="Jones K.M."/>
            <person name="Tallon L.J."/>
            <person name="Delcher A.L."/>
            <person name="Salzberg S.L."/>
            <person name="Silva J.C."/>
            <person name="Haas B.J."/>
            <person name="Majoros W.H."/>
            <person name="Farzad M."/>
            <person name="Carlton J.M."/>
            <person name="Smith R.K. Jr."/>
            <person name="Garg J."/>
            <person name="Pearlman R.E."/>
            <person name="Karrer K.M."/>
            <person name="Sun L."/>
            <person name="Manning G."/>
            <person name="Elde N.C."/>
            <person name="Turkewitz A.P."/>
            <person name="Asai D.J."/>
            <person name="Wilkes D.E."/>
            <person name="Wang Y."/>
            <person name="Cai H."/>
            <person name="Collins K."/>
            <person name="Stewart B.A."/>
            <person name="Lee S.R."/>
            <person name="Wilamowska K."/>
            <person name="Weinberg Z."/>
            <person name="Ruzzo W.L."/>
            <person name="Wloga D."/>
            <person name="Gaertig J."/>
            <person name="Frankel J."/>
            <person name="Tsao C.-C."/>
            <person name="Gorovsky M.A."/>
            <person name="Keeling P.J."/>
            <person name="Waller R.F."/>
            <person name="Patron N.J."/>
            <person name="Cherry J.M."/>
            <person name="Stover N.A."/>
            <person name="Krieger C.J."/>
            <person name="del Toro C."/>
            <person name="Ryder H.F."/>
            <person name="Williamson S.C."/>
            <person name="Barbeau R.A."/>
            <person name="Hamilton E.P."/>
            <person name="Orias E."/>
        </authorList>
    </citation>
    <scope>NUCLEOTIDE SEQUENCE [LARGE SCALE GENOMIC DNA]</scope>
    <source>
        <strain evidence="4">SB210</strain>
    </source>
</reference>
<dbReference type="OMA" id="KALEWDF"/>
<dbReference type="OrthoDB" id="193277at2759"/>
<dbReference type="PROSITE" id="PS00383">
    <property type="entry name" value="TYR_PHOSPHATASE_1"/>
    <property type="match status" value="1"/>
</dbReference>
<dbReference type="RefSeq" id="XP_001019148.1">
    <property type="nucleotide sequence ID" value="XM_001019148.1"/>
</dbReference>
<dbReference type="InterPro" id="IPR016130">
    <property type="entry name" value="Tyr_Pase_AS"/>
</dbReference>
<dbReference type="SUPFAM" id="SSF52799">
    <property type="entry name" value="(Phosphotyrosine protein) phosphatases II"/>
    <property type="match status" value="1"/>
</dbReference>
<feature type="chain" id="PRO_5004202308" evidence="1">
    <location>
        <begin position="19"/>
        <end position="232"/>
    </location>
</feature>
<accession>Q23QI5</accession>
<evidence type="ECO:0000259" key="2">
    <source>
        <dbReference type="PROSITE" id="PS50056"/>
    </source>
</evidence>
<dbReference type="InterPro" id="IPR026893">
    <property type="entry name" value="Tyr/Ser_Pase_IphP-type"/>
</dbReference>
<gene>
    <name evidence="3" type="ORF">TTHERM_00256930</name>
</gene>
<dbReference type="PANTHER" id="PTHR38745:SF2">
    <property type="entry name" value="TYROSINE SPECIFIC PROTEIN PHOSPHATASES DOMAIN-CONTAINING PROTEIN"/>
    <property type="match status" value="1"/>
</dbReference>
<dbReference type="InterPro" id="IPR000387">
    <property type="entry name" value="Tyr_Pase_dom"/>
</dbReference>